<feature type="domain" description="Type II secretion system protein GspG C-terminal" evidence="3">
    <location>
        <begin position="31"/>
        <end position="140"/>
    </location>
</feature>
<dbReference type="EMBL" id="PCSU01000023">
    <property type="protein sequence ID" value="PIP56697.1"/>
    <property type="molecule type" value="Genomic_DNA"/>
</dbReference>
<organism evidence="4 5">
    <name type="scientific">candidate division WWE3 bacterium CG22_combo_CG10-13_8_21_14_all_39_12</name>
    <dbReference type="NCBI Taxonomy" id="1975094"/>
    <lineage>
        <taxon>Bacteria</taxon>
        <taxon>Katanobacteria</taxon>
    </lineage>
</organism>
<name>A0A2H0BG95_UNCKA</name>
<dbReference type="Gene3D" id="3.30.700.10">
    <property type="entry name" value="Glycoprotein, Type 4 Pilin"/>
    <property type="match status" value="1"/>
</dbReference>
<proteinExistence type="predicted"/>
<accession>A0A2H0BG95</accession>
<dbReference type="SUPFAM" id="SSF54523">
    <property type="entry name" value="Pili subunits"/>
    <property type="match status" value="1"/>
</dbReference>
<keyword evidence="1" id="KW-0488">Methylation</keyword>
<dbReference type="PRINTS" id="PR00813">
    <property type="entry name" value="BCTERIALGSPG"/>
</dbReference>
<dbReference type="InterPro" id="IPR013545">
    <property type="entry name" value="T2SS_protein-GspG_C"/>
</dbReference>
<dbReference type="GO" id="GO:0015628">
    <property type="term" value="P:protein secretion by the type II secretion system"/>
    <property type="evidence" value="ECO:0007669"/>
    <property type="project" value="InterPro"/>
</dbReference>
<dbReference type="InterPro" id="IPR012902">
    <property type="entry name" value="N_methyl_site"/>
</dbReference>
<protein>
    <recommendedName>
        <fullName evidence="3">Type II secretion system protein GspG C-terminal domain-containing protein</fullName>
    </recommendedName>
</protein>
<feature type="transmembrane region" description="Helical" evidence="2">
    <location>
        <begin position="7"/>
        <end position="32"/>
    </location>
</feature>
<keyword evidence="2" id="KW-0472">Membrane</keyword>
<dbReference type="NCBIfam" id="TIGR02532">
    <property type="entry name" value="IV_pilin_GFxxxE"/>
    <property type="match status" value="1"/>
</dbReference>
<gene>
    <name evidence="4" type="ORF">COX05_01605</name>
</gene>
<dbReference type="Pfam" id="PF08334">
    <property type="entry name" value="T2SSG"/>
    <property type="match status" value="1"/>
</dbReference>
<dbReference type="InterPro" id="IPR045584">
    <property type="entry name" value="Pilin-like"/>
</dbReference>
<dbReference type="PANTHER" id="PTHR30093">
    <property type="entry name" value="GENERAL SECRETION PATHWAY PROTEIN G"/>
    <property type="match status" value="1"/>
</dbReference>
<keyword evidence="2" id="KW-0812">Transmembrane</keyword>
<dbReference type="Proteomes" id="UP000228495">
    <property type="component" value="Unassembled WGS sequence"/>
</dbReference>
<dbReference type="InterPro" id="IPR000983">
    <property type="entry name" value="Bac_GSPG_pilin"/>
</dbReference>
<comment type="caution">
    <text evidence="4">The sequence shown here is derived from an EMBL/GenBank/DDBJ whole genome shotgun (WGS) entry which is preliminary data.</text>
</comment>
<evidence type="ECO:0000256" key="1">
    <source>
        <dbReference type="ARBA" id="ARBA00022481"/>
    </source>
</evidence>
<keyword evidence="2" id="KW-1133">Transmembrane helix</keyword>
<reference evidence="4 5" key="1">
    <citation type="submission" date="2017-09" db="EMBL/GenBank/DDBJ databases">
        <title>Depth-based differentiation of microbial function through sediment-hosted aquifers and enrichment of novel symbionts in the deep terrestrial subsurface.</title>
        <authorList>
            <person name="Probst A.J."/>
            <person name="Ladd B."/>
            <person name="Jarett J.K."/>
            <person name="Geller-Mcgrath D.E."/>
            <person name="Sieber C.M."/>
            <person name="Emerson J.B."/>
            <person name="Anantharaman K."/>
            <person name="Thomas B.C."/>
            <person name="Malmstrom R."/>
            <person name="Stieglmeier M."/>
            <person name="Klingl A."/>
            <person name="Woyke T."/>
            <person name="Ryan C.M."/>
            <person name="Banfield J.F."/>
        </authorList>
    </citation>
    <scope>NUCLEOTIDE SEQUENCE [LARGE SCALE GENOMIC DNA]</scope>
    <source>
        <strain evidence="4">CG22_combo_CG10-13_8_21_14_all_39_12</strain>
    </source>
</reference>
<dbReference type="GO" id="GO:0015627">
    <property type="term" value="C:type II protein secretion system complex"/>
    <property type="evidence" value="ECO:0007669"/>
    <property type="project" value="InterPro"/>
</dbReference>
<evidence type="ECO:0000313" key="5">
    <source>
        <dbReference type="Proteomes" id="UP000228495"/>
    </source>
</evidence>
<evidence type="ECO:0000256" key="2">
    <source>
        <dbReference type="SAM" id="Phobius"/>
    </source>
</evidence>
<dbReference type="AlphaFoldDB" id="A0A2H0BG95"/>
<sequence length="158" mass="16417">MQSSKKAFTLIELLVVIVIIGILVSLGVGNYLGVVDDSKYAAAETDMNSIRKAMLEYKVFHGELPLVGAEVDTIAGTGGTWASVVSALVSSGDLGEAINTDPWGNAYHYQDHDCNATTAGQSLLITAGPDGTVGNTDDFQVVVTEGCLIVAPTSTPTP</sequence>
<dbReference type="Pfam" id="PF07963">
    <property type="entry name" value="N_methyl"/>
    <property type="match status" value="1"/>
</dbReference>
<evidence type="ECO:0000313" key="4">
    <source>
        <dbReference type="EMBL" id="PIP56697.1"/>
    </source>
</evidence>
<evidence type="ECO:0000259" key="3">
    <source>
        <dbReference type="Pfam" id="PF08334"/>
    </source>
</evidence>